<dbReference type="PANTHER" id="PTHR42028:SF1">
    <property type="entry name" value="YALI0E30657P"/>
    <property type="match status" value="1"/>
</dbReference>
<accession>A0A6A5XSH7</accession>
<protein>
    <recommendedName>
        <fullName evidence="4">DUF7137 domain-containing protein</fullName>
    </recommendedName>
</protein>
<feature type="region of interest" description="Disordered" evidence="1">
    <location>
        <begin position="40"/>
        <end position="116"/>
    </location>
</feature>
<dbReference type="InterPro" id="IPR055561">
    <property type="entry name" value="DUF7137"/>
</dbReference>
<name>A0A6A5XSH7_9PLEO</name>
<feature type="domain" description="DUF7137" evidence="4">
    <location>
        <begin position="112"/>
        <end position="244"/>
    </location>
</feature>
<dbReference type="EMBL" id="ML978069">
    <property type="protein sequence ID" value="KAF2016132.1"/>
    <property type="molecule type" value="Genomic_DNA"/>
</dbReference>
<dbReference type="Pfam" id="PF23585">
    <property type="entry name" value="DUF7137"/>
    <property type="match status" value="1"/>
</dbReference>
<sequence length="279" mass="29826">MRPAQLLAAVVALSSVTAAWPDMFDHTNAISPVKNVIYGRQDNSESTEPSKTAEPKSSATDGKPEKTEDPKETNSGSASATATGKDKASQTGKASGTASATKSKSKSIAPDKPAGGIQMITPEAIAGPQYYKIGDWVTFAWNYTSLLVTPKAIDIMATCTKNQATYTLAVNQSVEETGRILWDTSKDKDSNNPLLTEMYTLLVYDSESDVTAIPSPGHLGSANSFRFGLYQPQKYVPWAEFECANCNGAMGTLTLNALFITCATTFGSLLYFAYSFGAF</sequence>
<feature type="chain" id="PRO_5025331630" description="DUF7137 domain-containing protein" evidence="3">
    <location>
        <begin position="20"/>
        <end position="279"/>
    </location>
</feature>
<keyword evidence="2" id="KW-1133">Transmembrane helix</keyword>
<feature type="compositionally biased region" description="Polar residues" evidence="1">
    <location>
        <begin position="73"/>
        <end position="82"/>
    </location>
</feature>
<evidence type="ECO:0000256" key="1">
    <source>
        <dbReference type="SAM" id="MobiDB-lite"/>
    </source>
</evidence>
<evidence type="ECO:0000313" key="6">
    <source>
        <dbReference type="Proteomes" id="UP000799778"/>
    </source>
</evidence>
<keyword evidence="3" id="KW-0732">Signal</keyword>
<keyword evidence="2" id="KW-0472">Membrane</keyword>
<feature type="compositionally biased region" description="Polar residues" evidence="1">
    <location>
        <begin position="44"/>
        <end position="60"/>
    </location>
</feature>
<gene>
    <name evidence="5" type="ORF">BU24DRAFT_194461</name>
</gene>
<reference evidence="5" key="1">
    <citation type="journal article" date="2020" name="Stud. Mycol.">
        <title>101 Dothideomycetes genomes: a test case for predicting lifestyles and emergence of pathogens.</title>
        <authorList>
            <person name="Haridas S."/>
            <person name="Albert R."/>
            <person name="Binder M."/>
            <person name="Bloem J."/>
            <person name="Labutti K."/>
            <person name="Salamov A."/>
            <person name="Andreopoulos B."/>
            <person name="Baker S."/>
            <person name="Barry K."/>
            <person name="Bills G."/>
            <person name="Bluhm B."/>
            <person name="Cannon C."/>
            <person name="Castanera R."/>
            <person name="Culley D."/>
            <person name="Daum C."/>
            <person name="Ezra D."/>
            <person name="Gonzalez J."/>
            <person name="Henrissat B."/>
            <person name="Kuo A."/>
            <person name="Liang C."/>
            <person name="Lipzen A."/>
            <person name="Lutzoni F."/>
            <person name="Magnuson J."/>
            <person name="Mondo S."/>
            <person name="Nolan M."/>
            <person name="Ohm R."/>
            <person name="Pangilinan J."/>
            <person name="Park H.-J."/>
            <person name="Ramirez L."/>
            <person name="Alfaro M."/>
            <person name="Sun H."/>
            <person name="Tritt A."/>
            <person name="Yoshinaga Y."/>
            <person name="Zwiers L.-H."/>
            <person name="Turgeon B."/>
            <person name="Goodwin S."/>
            <person name="Spatafora J."/>
            <person name="Crous P."/>
            <person name="Grigoriev I."/>
        </authorList>
    </citation>
    <scope>NUCLEOTIDE SEQUENCE</scope>
    <source>
        <strain evidence="5">CBS 175.79</strain>
    </source>
</reference>
<feature type="signal peptide" evidence="3">
    <location>
        <begin position="1"/>
        <end position="19"/>
    </location>
</feature>
<feature type="compositionally biased region" description="Basic and acidic residues" evidence="1">
    <location>
        <begin position="62"/>
        <end position="72"/>
    </location>
</feature>
<dbReference type="GeneID" id="54279138"/>
<keyword evidence="6" id="KW-1185">Reference proteome</keyword>
<evidence type="ECO:0000256" key="3">
    <source>
        <dbReference type="SAM" id="SignalP"/>
    </source>
</evidence>
<organism evidence="5 6">
    <name type="scientific">Aaosphaeria arxii CBS 175.79</name>
    <dbReference type="NCBI Taxonomy" id="1450172"/>
    <lineage>
        <taxon>Eukaryota</taxon>
        <taxon>Fungi</taxon>
        <taxon>Dikarya</taxon>
        <taxon>Ascomycota</taxon>
        <taxon>Pezizomycotina</taxon>
        <taxon>Dothideomycetes</taxon>
        <taxon>Pleosporomycetidae</taxon>
        <taxon>Pleosporales</taxon>
        <taxon>Pleosporales incertae sedis</taxon>
        <taxon>Aaosphaeria</taxon>
    </lineage>
</organism>
<dbReference type="OrthoDB" id="2435509at2759"/>
<dbReference type="AlphaFoldDB" id="A0A6A5XSH7"/>
<proteinExistence type="predicted"/>
<evidence type="ECO:0000313" key="5">
    <source>
        <dbReference type="EMBL" id="KAF2016132.1"/>
    </source>
</evidence>
<dbReference type="Proteomes" id="UP000799778">
    <property type="component" value="Unassembled WGS sequence"/>
</dbReference>
<evidence type="ECO:0000256" key="2">
    <source>
        <dbReference type="SAM" id="Phobius"/>
    </source>
</evidence>
<dbReference type="PANTHER" id="PTHR42028">
    <property type="entry name" value="CHROMOSOME 1, WHOLE GENOME SHOTGUN SEQUENCE"/>
    <property type="match status" value="1"/>
</dbReference>
<keyword evidence="2" id="KW-0812">Transmembrane</keyword>
<dbReference type="RefSeq" id="XP_033384471.1">
    <property type="nucleotide sequence ID" value="XM_033521741.1"/>
</dbReference>
<evidence type="ECO:0000259" key="4">
    <source>
        <dbReference type="Pfam" id="PF23585"/>
    </source>
</evidence>
<feature type="transmembrane region" description="Helical" evidence="2">
    <location>
        <begin position="253"/>
        <end position="274"/>
    </location>
</feature>
<feature type="compositionally biased region" description="Low complexity" evidence="1">
    <location>
        <begin position="89"/>
        <end position="102"/>
    </location>
</feature>